<dbReference type="RefSeq" id="WP_183972758.1">
    <property type="nucleotide sequence ID" value="NZ_JACIBY010000003.1"/>
</dbReference>
<evidence type="ECO:0000313" key="3">
    <source>
        <dbReference type="Proteomes" id="UP000541352"/>
    </source>
</evidence>
<organism evidence="2 3">
    <name type="scientific">Runella defluvii</name>
    <dbReference type="NCBI Taxonomy" id="370973"/>
    <lineage>
        <taxon>Bacteria</taxon>
        <taxon>Pseudomonadati</taxon>
        <taxon>Bacteroidota</taxon>
        <taxon>Cytophagia</taxon>
        <taxon>Cytophagales</taxon>
        <taxon>Spirosomataceae</taxon>
        <taxon>Runella</taxon>
    </lineage>
</organism>
<dbReference type="EMBL" id="JACIBY010000003">
    <property type="protein sequence ID" value="MBB3837867.1"/>
    <property type="molecule type" value="Genomic_DNA"/>
</dbReference>
<keyword evidence="3" id="KW-1185">Reference proteome</keyword>
<accession>A0A7W5ZL99</accession>
<evidence type="ECO:0000313" key="2">
    <source>
        <dbReference type="EMBL" id="MBB3837867.1"/>
    </source>
</evidence>
<feature type="domain" description="DUF5018" evidence="1">
    <location>
        <begin position="33"/>
        <end position="155"/>
    </location>
</feature>
<dbReference type="AlphaFoldDB" id="A0A7W5ZL99"/>
<gene>
    <name evidence="2" type="ORF">FHS57_001864</name>
</gene>
<proteinExistence type="predicted"/>
<evidence type="ECO:0000259" key="1">
    <source>
        <dbReference type="Pfam" id="PF22243"/>
    </source>
</evidence>
<dbReference type="Pfam" id="PF22243">
    <property type="entry name" value="DUF5018-rel"/>
    <property type="match status" value="1"/>
</dbReference>
<dbReference type="PROSITE" id="PS51257">
    <property type="entry name" value="PROKAR_LIPOPROTEIN"/>
    <property type="match status" value="1"/>
</dbReference>
<sequence length="161" mass="17539">MKYLLILGMALSLSSCLKYGLEENLPKFKDALITEVFMEYRFEDSKATSGGSPLVRNVTLTLTQKQFKRKENTAGASLDSLIFNVTVPAASGAFTAEEKAKVSKNRLVLMTNISPAATMEALEGAPQPGLPGDFSQPRKYKITAANGDSRIWVVKIGNFTN</sequence>
<dbReference type="Gene3D" id="2.60.40.4120">
    <property type="match status" value="1"/>
</dbReference>
<dbReference type="InterPro" id="IPR054460">
    <property type="entry name" value="DUF5018-rel"/>
</dbReference>
<reference evidence="2 3" key="1">
    <citation type="submission" date="2020-08" db="EMBL/GenBank/DDBJ databases">
        <title>Genomic Encyclopedia of Type Strains, Phase IV (KMG-IV): sequencing the most valuable type-strain genomes for metagenomic binning, comparative biology and taxonomic classification.</title>
        <authorList>
            <person name="Goeker M."/>
        </authorList>
    </citation>
    <scope>NUCLEOTIDE SEQUENCE [LARGE SCALE GENOMIC DNA]</scope>
    <source>
        <strain evidence="2 3">DSM 17976</strain>
    </source>
</reference>
<dbReference type="Proteomes" id="UP000541352">
    <property type="component" value="Unassembled WGS sequence"/>
</dbReference>
<name>A0A7W5ZL99_9BACT</name>
<protein>
    <recommendedName>
        <fullName evidence="1">DUF5018 domain-containing protein</fullName>
    </recommendedName>
</protein>
<comment type="caution">
    <text evidence="2">The sequence shown here is derived from an EMBL/GenBank/DDBJ whole genome shotgun (WGS) entry which is preliminary data.</text>
</comment>